<name>A0AAV4HEH8_9GAST</name>
<dbReference type="InterPro" id="IPR005097">
    <property type="entry name" value="Sacchrp_dh_NADP-bd"/>
</dbReference>
<evidence type="ECO:0000256" key="1">
    <source>
        <dbReference type="ARBA" id="ARBA00023002"/>
    </source>
</evidence>
<dbReference type="SUPFAM" id="SSF55347">
    <property type="entry name" value="Glyceraldehyde-3-phosphate dehydrogenase-like, C-terminal domain"/>
    <property type="match status" value="1"/>
</dbReference>
<dbReference type="EMBL" id="BMAT01012580">
    <property type="protein sequence ID" value="GFR94985.1"/>
    <property type="molecule type" value="Genomic_DNA"/>
</dbReference>
<dbReference type="GO" id="GO:0005737">
    <property type="term" value="C:cytoplasm"/>
    <property type="evidence" value="ECO:0007669"/>
    <property type="project" value="TreeGrafter"/>
</dbReference>
<feature type="domain" description="Saccharopine dehydrogenase NADP binding" evidence="2">
    <location>
        <begin position="37"/>
        <end position="121"/>
    </location>
</feature>
<dbReference type="InterPro" id="IPR036291">
    <property type="entry name" value="NAD(P)-bd_dom_sf"/>
</dbReference>
<dbReference type="PANTHER" id="PTHR11133:SF22">
    <property type="entry name" value="ALPHA-AMINOADIPIC SEMIALDEHYDE SYNTHASE, MITOCHONDRIAL"/>
    <property type="match status" value="1"/>
</dbReference>
<accession>A0AAV4HEH8</accession>
<keyword evidence="5" id="KW-1185">Reference proteome</keyword>
<dbReference type="InterPro" id="IPR032095">
    <property type="entry name" value="Sacchrp_dh-like_C"/>
</dbReference>
<dbReference type="Pfam" id="PF03435">
    <property type="entry name" value="Sacchrp_dh_NADP"/>
    <property type="match status" value="1"/>
</dbReference>
<evidence type="ECO:0000313" key="5">
    <source>
        <dbReference type="Proteomes" id="UP000762676"/>
    </source>
</evidence>
<feature type="domain" description="Saccharopine dehydrogenase-like C-terminal" evidence="3">
    <location>
        <begin position="125"/>
        <end position="349"/>
    </location>
</feature>
<dbReference type="GO" id="GO:0019878">
    <property type="term" value="P:lysine biosynthetic process via aminoadipic acid"/>
    <property type="evidence" value="ECO:0007669"/>
    <property type="project" value="TreeGrafter"/>
</dbReference>
<dbReference type="SUPFAM" id="SSF51735">
    <property type="entry name" value="NAD(P)-binding Rossmann-fold domains"/>
    <property type="match status" value="1"/>
</dbReference>
<dbReference type="Gene3D" id="3.40.50.720">
    <property type="entry name" value="NAD(P)-binding Rossmann-like Domain"/>
    <property type="match status" value="1"/>
</dbReference>
<dbReference type="AlphaFoldDB" id="A0AAV4HEH8"/>
<dbReference type="Proteomes" id="UP000762676">
    <property type="component" value="Unassembled WGS sequence"/>
</dbReference>
<dbReference type="InterPro" id="IPR051168">
    <property type="entry name" value="AASS"/>
</dbReference>
<dbReference type="PANTHER" id="PTHR11133">
    <property type="entry name" value="SACCHAROPINE DEHYDROGENASE"/>
    <property type="match status" value="1"/>
</dbReference>
<evidence type="ECO:0000259" key="2">
    <source>
        <dbReference type="Pfam" id="PF03435"/>
    </source>
</evidence>
<dbReference type="Gene3D" id="3.30.360.10">
    <property type="entry name" value="Dihydrodipicolinate Reductase, domain 2"/>
    <property type="match status" value="1"/>
</dbReference>
<proteinExistence type="predicted"/>
<reference evidence="4 5" key="1">
    <citation type="journal article" date="2021" name="Elife">
        <title>Chloroplast acquisition without the gene transfer in kleptoplastic sea slugs, Plakobranchus ocellatus.</title>
        <authorList>
            <person name="Maeda T."/>
            <person name="Takahashi S."/>
            <person name="Yoshida T."/>
            <person name="Shimamura S."/>
            <person name="Takaki Y."/>
            <person name="Nagai Y."/>
            <person name="Toyoda A."/>
            <person name="Suzuki Y."/>
            <person name="Arimoto A."/>
            <person name="Ishii H."/>
            <person name="Satoh N."/>
            <person name="Nishiyama T."/>
            <person name="Hasebe M."/>
            <person name="Maruyama T."/>
            <person name="Minagawa J."/>
            <person name="Obokata J."/>
            <person name="Shigenobu S."/>
        </authorList>
    </citation>
    <scope>NUCLEOTIDE SEQUENCE [LARGE SCALE GENOMIC DNA]</scope>
</reference>
<protein>
    <submittedName>
        <fullName evidence="4">Alpha-aminoadipic semialdehyde synthase, mitochondrial</fullName>
    </submittedName>
</protein>
<sequence length="430" mass="47896">MLTLTYHSFTIATNRDQLCGLAVKTLAQRSGASVIQEELDKLHEAFPHLNTVQLDVCTDKERLQSLIKENSIVISLLPYCFHHKVALICIEECKNLVTASYVDDEMKGLHQRAVEAGVTILCEAGLDPGIDHMIAKKCVDALHSMGGEVTELRSVCGGIPADENTAGCMKYKFSWYPKVVFTSALQPAQCLVNGKIVEFEKVYEAHEDFTGVLDNYKLECLPNRDALRYKDVYGIQTASSLFRGTLRYQGFSKIMQSLTCLGLMNQSAVPELESNAPDLTWKEFLTTLLGLPSSCTKEDLEKAVMKKLNDDSNQLQTITELELMSDKIVAKKTTPLDSLCAHLATLLAYVMYNYTYINDNFVVTPVTMSVLKCARYRKRSGSHLTTPFLTTESIKSETTITLPKVFVHLLPSLFTLLPPSLTLHTTCVGR</sequence>
<evidence type="ECO:0000259" key="3">
    <source>
        <dbReference type="Pfam" id="PF16653"/>
    </source>
</evidence>
<dbReference type="Pfam" id="PF16653">
    <property type="entry name" value="Sacchrp_dh_C"/>
    <property type="match status" value="1"/>
</dbReference>
<comment type="caution">
    <text evidence="4">The sequence shown here is derived from an EMBL/GenBank/DDBJ whole genome shotgun (WGS) entry which is preliminary data.</text>
</comment>
<gene>
    <name evidence="4" type="ORF">ElyMa_006263000</name>
</gene>
<organism evidence="4 5">
    <name type="scientific">Elysia marginata</name>
    <dbReference type="NCBI Taxonomy" id="1093978"/>
    <lineage>
        <taxon>Eukaryota</taxon>
        <taxon>Metazoa</taxon>
        <taxon>Spiralia</taxon>
        <taxon>Lophotrochozoa</taxon>
        <taxon>Mollusca</taxon>
        <taxon>Gastropoda</taxon>
        <taxon>Heterobranchia</taxon>
        <taxon>Euthyneura</taxon>
        <taxon>Panpulmonata</taxon>
        <taxon>Sacoglossa</taxon>
        <taxon>Placobranchoidea</taxon>
        <taxon>Plakobranchidae</taxon>
        <taxon>Elysia</taxon>
    </lineage>
</organism>
<keyword evidence="1" id="KW-0560">Oxidoreductase</keyword>
<evidence type="ECO:0000313" key="4">
    <source>
        <dbReference type="EMBL" id="GFR94985.1"/>
    </source>
</evidence>
<dbReference type="GO" id="GO:0004753">
    <property type="term" value="F:saccharopine dehydrogenase activity"/>
    <property type="evidence" value="ECO:0007669"/>
    <property type="project" value="TreeGrafter"/>
</dbReference>